<dbReference type="InterPro" id="IPR018060">
    <property type="entry name" value="HTH_AraC"/>
</dbReference>
<name>A0ABT4W738_9FLAO</name>
<evidence type="ECO:0000256" key="2">
    <source>
        <dbReference type="ARBA" id="ARBA00023125"/>
    </source>
</evidence>
<keyword evidence="6" id="KW-1185">Reference proteome</keyword>
<keyword evidence="3" id="KW-0804">Transcription</keyword>
<sequence>MKETFLHTDQLPGIVYSYYETQKVIGEQFIIEHGLSYIISGNLKVTDAGQTRFFGAGDLLFYRKNFLSKFTKIPNEKEPFKSIAIIFDRDTLQKFSQQYHVVYDKPYLLKEAVLQLKENALLKNFYDTLLTYFDSKIPEHLIALKKQEALLLLLEINPDLKNILFDFNQPGKIDLEAFMQQNFKFNIDLKKLAFLTGRSLATFKRDFEKIFQMSPNRWLQKRRLEEAHYLIKEKKKRPSDVYHEVGFESISHFSYSFKKLFGVNPSAI</sequence>
<evidence type="ECO:0000313" key="6">
    <source>
        <dbReference type="Proteomes" id="UP001212170"/>
    </source>
</evidence>
<keyword evidence="1" id="KW-0805">Transcription regulation</keyword>
<dbReference type="EMBL" id="JAMZNK010000002">
    <property type="protein sequence ID" value="MDA6068353.1"/>
    <property type="molecule type" value="Genomic_DNA"/>
</dbReference>
<dbReference type="Gene3D" id="1.10.10.60">
    <property type="entry name" value="Homeodomain-like"/>
    <property type="match status" value="1"/>
</dbReference>
<dbReference type="SMART" id="SM00342">
    <property type="entry name" value="HTH_ARAC"/>
    <property type="match status" value="1"/>
</dbReference>
<organism evidence="5 6">
    <name type="scientific">Flavobacterium azizsancarii</name>
    <dbReference type="NCBI Taxonomy" id="2961580"/>
    <lineage>
        <taxon>Bacteria</taxon>
        <taxon>Pseudomonadati</taxon>
        <taxon>Bacteroidota</taxon>
        <taxon>Flavobacteriia</taxon>
        <taxon>Flavobacteriales</taxon>
        <taxon>Flavobacteriaceae</taxon>
        <taxon>Flavobacterium</taxon>
    </lineage>
</organism>
<dbReference type="SUPFAM" id="SSF46689">
    <property type="entry name" value="Homeodomain-like"/>
    <property type="match status" value="1"/>
</dbReference>
<evidence type="ECO:0000256" key="1">
    <source>
        <dbReference type="ARBA" id="ARBA00023015"/>
    </source>
</evidence>
<dbReference type="PANTHER" id="PTHR43280">
    <property type="entry name" value="ARAC-FAMILY TRANSCRIPTIONAL REGULATOR"/>
    <property type="match status" value="1"/>
</dbReference>
<evidence type="ECO:0000259" key="4">
    <source>
        <dbReference type="PROSITE" id="PS01124"/>
    </source>
</evidence>
<proteinExistence type="predicted"/>
<keyword evidence="2" id="KW-0238">DNA-binding</keyword>
<dbReference type="InterPro" id="IPR009057">
    <property type="entry name" value="Homeodomain-like_sf"/>
</dbReference>
<dbReference type="RefSeq" id="WP_271334231.1">
    <property type="nucleotide sequence ID" value="NZ_JAMZNK010000002.1"/>
</dbReference>
<protein>
    <submittedName>
        <fullName evidence="5">AraC family transcriptional regulator</fullName>
    </submittedName>
</protein>
<feature type="domain" description="HTH araC/xylS-type" evidence="4">
    <location>
        <begin position="173"/>
        <end position="268"/>
    </location>
</feature>
<dbReference type="Proteomes" id="UP001212170">
    <property type="component" value="Unassembled WGS sequence"/>
</dbReference>
<dbReference type="Pfam" id="PF12833">
    <property type="entry name" value="HTH_18"/>
    <property type="match status" value="1"/>
</dbReference>
<dbReference type="PANTHER" id="PTHR43280:SF2">
    <property type="entry name" value="HTH-TYPE TRANSCRIPTIONAL REGULATOR EXSA"/>
    <property type="match status" value="1"/>
</dbReference>
<dbReference type="InterPro" id="IPR054015">
    <property type="entry name" value="ExsA-like_N"/>
</dbReference>
<dbReference type="Pfam" id="PF22200">
    <property type="entry name" value="ExsA_N"/>
    <property type="match status" value="1"/>
</dbReference>
<evidence type="ECO:0000313" key="5">
    <source>
        <dbReference type="EMBL" id="MDA6068353.1"/>
    </source>
</evidence>
<accession>A0ABT4W738</accession>
<dbReference type="PROSITE" id="PS01124">
    <property type="entry name" value="HTH_ARAC_FAMILY_2"/>
    <property type="match status" value="1"/>
</dbReference>
<gene>
    <name evidence="5" type="ORF">NJT12_01850</name>
</gene>
<evidence type="ECO:0000256" key="3">
    <source>
        <dbReference type="ARBA" id="ARBA00023163"/>
    </source>
</evidence>
<comment type="caution">
    <text evidence="5">The sequence shown here is derived from an EMBL/GenBank/DDBJ whole genome shotgun (WGS) entry which is preliminary data.</text>
</comment>
<reference evidence="5 6" key="1">
    <citation type="journal article" date="2023" name="Chemosphere">
        <title>Whole genome analysis of Flavobacterium aziz-sancarii sp. nov., isolated from Ardley Island (Antarctica), revealed a rich resistome and bioremediation potential.</title>
        <authorList>
            <person name="Otur C."/>
            <person name="Okay S."/>
            <person name="Kurt-Kizildogan A."/>
        </authorList>
    </citation>
    <scope>NUCLEOTIDE SEQUENCE [LARGE SCALE GENOMIC DNA]</scope>
    <source>
        <strain evidence="5 6">AC</strain>
    </source>
</reference>